<organism evidence="17 18">
    <name type="scientific">Periconia macrospinosa</name>
    <dbReference type="NCBI Taxonomy" id="97972"/>
    <lineage>
        <taxon>Eukaryota</taxon>
        <taxon>Fungi</taxon>
        <taxon>Dikarya</taxon>
        <taxon>Ascomycota</taxon>
        <taxon>Pezizomycotina</taxon>
        <taxon>Dothideomycetes</taxon>
        <taxon>Pleosporomycetidae</taxon>
        <taxon>Pleosporales</taxon>
        <taxon>Massarineae</taxon>
        <taxon>Periconiaceae</taxon>
        <taxon>Periconia</taxon>
    </lineage>
</organism>
<evidence type="ECO:0000256" key="1">
    <source>
        <dbReference type="ARBA" id="ARBA00004141"/>
    </source>
</evidence>
<keyword evidence="11 16" id="KW-0472">Membrane</keyword>
<dbReference type="EMBL" id="KZ805551">
    <property type="protein sequence ID" value="PVH94081.1"/>
    <property type="molecule type" value="Genomic_DNA"/>
</dbReference>
<dbReference type="STRING" id="97972.A0A2V1D7R5"/>
<dbReference type="GO" id="GO:0006679">
    <property type="term" value="P:glucosylceramide biosynthetic process"/>
    <property type="evidence" value="ECO:0007669"/>
    <property type="project" value="TreeGrafter"/>
</dbReference>
<dbReference type="GO" id="GO:0016020">
    <property type="term" value="C:membrane"/>
    <property type="evidence" value="ECO:0007669"/>
    <property type="project" value="UniProtKB-SubCell"/>
</dbReference>
<dbReference type="Proteomes" id="UP000244855">
    <property type="component" value="Unassembled WGS sequence"/>
</dbReference>
<evidence type="ECO:0000313" key="17">
    <source>
        <dbReference type="EMBL" id="PVH94081.1"/>
    </source>
</evidence>
<feature type="transmembrane region" description="Helical" evidence="16">
    <location>
        <begin position="432"/>
        <end position="453"/>
    </location>
</feature>
<keyword evidence="10 16" id="KW-1133">Transmembrane helix</keyword>
<keyword evidence="9 16" id="KW-0812">Transmembrane</keyword>
<evidence type="ECO:0000256" key="12">
    <source>
        <dbReference type="ARBA" id="ARBA00031017"/>
    </source>
</evidence>
<evidence type="ECO:0000256" key="10">
    <source>
        <dbReference type="ARBA" id="ARBA00022989"/>
    </source>
</evidence>
<accession>A0A2V1D7R5</accession>
<evidence type="ECO:0000256" key="16">
    <source>
        <dbReference type="SAM" id="Phobius"/>
    </source>
</evidence>
<name>A0A2V1D7R5_9PLEO</name>
<dbReference type="InterPro" id="IPR029044">
    <property type="entry name" value="Nucleotide-diphossugar_trans"/>
</dbReference>
<dbReference type="PROSITE" id="PS51257">
    <property type="entry name" value="PROKAR_LIPOPROTEIN"/>
    <property type="match status" value="1"/>
</dbReference>
<dbReference type="PANTHER" id="PTHR12726">
    <property type="entry name" value="CERAMIDE GLUCOSYLTRANSFERASE"/>
    <property type="match status" value="1"/>
</dbReference>
<feature type="region of interest" description="Disordered" evidence="15">
    <location>
        <begin position="480"/>
        <end position="521"/>
    </location>
</feature>
<protein>
    <recommendedName>
        <fullName evidence="6">Ceramide glucosyltransferase</fullName>
        <ecNumber evidence="5">2.4.1.80</ecNumber>
    </recommendedName>
    <alternativeName>
        <fullName evidence="13">Glucosylceramide synthase</fullName>
    </alternativeName>
    <alternativeName>
        <fullName evidence="14">UDP-glucose ceramide glucosyltransferase</fullName>
    </alternativeName>
    <alternativeName>
        <fullName evidence="12">UDP-glucose:N-acylsphingosine D-glucosyltransferase</fullName>
    </alternativeName>
</protein>
<dbReference type="EC" id="2.4.1.80" evidence="5"/>
<dbReference type="PANTHER" id="PTHR12726:SF0">
    <property type="entry name" value="CERAMIDE GLUCOSYLTRANSFERASE"/>
    <property type="match status" value="1"/>
</dbReference>
<keyword evidence="8 17" id="KW-0808">Transferase</keyword>
<evidence type="ECO:0000256" key="14">
    <source>
        <dbReference type="ARBA" id="ARBA00032575"/>
    </source>
</evidence>
<evidence type="ECO:0000256" key="6">
    <source>
        <dbReference type="ARBA" id="ARBA00019988"/>
    </source>
</evidence>
<comment type="pathway">
    <text evidence="2">Lipid metabolism; sphingolipid metabolism.</text>
</comment>
<comment type="similarity">
    <text evidence="4">Belongs to the glycosyltransferase 2 family.</text>
</comment>
<evidence type="ECO:0000313" key="18">
    <source>
        <dbReference type="Proteomes" id="UP000244855"/>
    </source>
</evidence>
<dbReference type="SUPFAM" id="SSF53448">
    <property type="entry name" value="Nucleotide-diphospho-sugar transferases"/>
    <property type="match status" value="1"/>
</dbReference>
<feature type="transmembrane region" description="Helical" evidence="16">
    <location>
        <begin position="20"/>
        <end position="44"/>
    </location>
</feature>
<sequence length="577" mass="64911">MRRDALHDPGTHNVSVLQTYISVACLVWFVVVWCVVAIGVTQLFRYYSKPPRPAICVTELEEEHVPHVTIIRPVKGLEPRLYECLAATFRLDYPRKKLTNVLCVSSRSDPALPILERLVREFPDVDARITIEEEDPLLLKNKDALGPNPKIRNMSRAYREAPEDTIVWILDCNVWLGKGVCGRMVDLLCGYGGKTKYKFVHQTPLTIDLDSQSLSVEEREQLLGGETHPQNGADIAASTSADPRNHSRGRFRKLLQRGGGRLDEAFMSSAHAKFYNAINTVAVAPCVMGKSTMFRRAHLNHVTSTNPDRSPGIDFFSDNICEDHLIGDALWKKPQAFEESPSSSSSSSSREKWGKHAMLFGDFCFQPISHTSVFACIDRRLRWLRVRKFTVTAATFVEPGTEAIVCSLYGAYALTTLPYFSTIIPPTWLSFLVVWLASMTLWCAVDYTVYLLLHSAKTVELDANTPDFILPQRSRHAYHHHQQQQSPVPPSSSPSSPPPASVKQPLLGSNDATRSRKAPPGLLDGARRGLREWFCAWLGREVSALPIWLVAFYGGVTVEWRGRRFWVGLDMRVHEIL</sequence>
<comment type="subcellular location">
    <subcellularLocation>
        <location evidence="1">Membrane</location>
        <topology evidence="1">Multi-pass membrane protein</topology>
    </subcellularLocation>
</comment>
<dbReference type="InterPro" id="IPR025993">
    <property type="entry name" value="Ceramide_glucosylTrfase"/>
</dbReference>
<proteinExistence type="inferred from homology"/>
<evidence type="ECO:0000256" key="5">
    <source>
        <dbReference type="ARBA" id="ARBA00012699"/>
    </source>
</evidence>
<gene>
    <name evidence="17" type="ORF">DM02DRAFT_676414</name>
</gene>
<evidence type="ECO:0000256" key="15">
    <source>
        <dbReference type="SAM" id="MobiDB-lite"/>
    </source>
</evidence>
<dbReference type="UniPathway" id="UPA00222"/>
<feature type="region of interest" description="Disordered" evidence="15">
    <location>
        <begin position="224"/>
        <end position="246"/>
    </location>
</feature>
<evidence type="ECO:0000256" key="2">
    <source>
        <dbReference type="ARBA" id="ARBA00004760"/>
    </source>
</evidence>
<evidence type="ECO:0000256" key="8">
    <source>
        <dbReference type="ARBA" id="ARBA00022679"/>
    </source>
</evidence>
<evidence type="ECO:0000256" key="9">
    <source>
        <dbReference type="ARBA" id="ARBA00022692"/>
    </source>
</evidence>
<dbReference type="GO" id="GO:0008120">
    <property type="term" value="F:ceramide glucosyltransferase activity"/>
    <property type="evidence" value="ECO:0007669"/>
    <property type="project" value="UniProtKB-EC"/>
</dbReference>
<feature type="compositionally biased region" description="Pro residues" evidence="15">
    <location>
        <begin position="487"/>
        <end position="500"/>
    </location>
</feature>
<evidence type="ECO:0000256" key="11">
    <source>
        <dbReference type="ARBA" id="ARBA00023136"/>
    </source>
</evidence>
<evidence type="ECO:0000256" key="3">
    <source>
        <dbReference type="ARBA" id="ARBA00004991"/>
    </source>
</evidence>
<feature type="transmembrane region" description="Helical" evidence="16">
    <location>
        <begin position="389"/>
        <end position="412"/>
    </location>
</feature>
<evidence type="ECO:0000256" key="4">
    <source>
        <dbReference type="ARBA" id="ARBA00006739"/>
    </source>
</evidence>
<keyword evidence="18" id="KW-1185">Reference proteome</keyword>
<comment type="pathway">
    <text evidence="3">Sphingolipid metabolism.</text>
</comment>
<dbReference type="OrthoDB" id="1483400at2759"/>
<evidence type="ECO:0000256" key="7">
    <source>
        <dbReference type="ARBA" id="ARBA00022676"/>
    </source>
</evidence>
<keyword evidence="7" id="KW-0328">Glycosyltransferase</keyword>
<reference evidence="17 18" key="1">
    <citation type="journal article" date="2018" name="Sci. Rep.">
        <title>Comparative genomics provides insights into the lifestyle and reveals functional heterogeneity of dark septate endophytic fungi.</title>
        <authorList>
            <person name="Knapp D.G."/>
            <person name="Nemeth J.B."/>
            <person name="Barry K."/>
            <person name="Hainaut M."/>
            <person name="Henrissat B."/>
            <person name="Johnson J."/>
            <person name="Kuo A."/>
            <person name="Lim J.H.P."/>
            <person name="Lipzen A."/>
            <person name="Nolan M."/>
            <person name="Ohm R.A."/>
            <person name="Tamas L."/>
            <person name="Grigoriev I.V."/>
            <person name="Spatafora J.W."/>
            <person name="Nagy L.G."/>
            <person name="Kovacs G.M."/>
        </authorList>
    </citation>
    <scope>NUCLEOTIDE SEQUENCE [LARGE SCALE GENOMIC DNA]</scope>
    <source>
        <strain evidence="17 18">DSE2036</strain>
    </source>
</reference>
<evidence type="ECO:0000256" key="13">
    <source>
        <dbReference type="ARBA" id="ARBA00031543"/>
    </source>
</evidence>
<dbReference type="AlphaFoldDB" id="A0A2V1D7R5"/>